<keyword evidence="3" id="KW-1185">Reference proteome</keyword>
<sequence>MNKKSKVDNLCEIEGVTNIPNSFHIPNSFPSPFGSHRRRRHRSSVHSVQSHWLRVHPLESVSKRKKSQNKKKKSKRKERNARITKQEDTHDVLGKKAEIEGDKDSVEDLFDPNVENGKSSYQVEVNNAGRIAGEGDKDIVEKQFHPNAKKGKSDCILKSLNGQEMAGGEYGYDLWAGNGWWHELAMGLKDGR</sequence>
<proteinExistence type="predicted"/>
<evidence type="ECO:0000313" key="3">
    <source>
        <dbReference type="Proteomes" id="UP001454036"/>
    </source>
</evidence>
<feature type="compositionally biased region" description="Basic and acidic residues" evidence="1">
    <location>
        <begin position="80"/>
        <end position="98"/>
    </location>
</feature>
<gene>
    <name evidence="2" type="ORF">LIER_09775</name>
</gene>
<comment type="caution">
    <text evidence="2">The sequence shown here is derived from an EMBL/GenBank/DDBJ whole genome shotgun (WGS) entry which is preliminary data.</text>
</comment>
<dbReference type="AlphaFoldDB" id="A0AAV3PGV7"/>
<name>A0AAV3PGV7_LITER</name>
<evidence type="ECO:0000313" key="2">
    <source>
        <dbReference type="EMBL" id="GAA0150952.1"/>
    </source>
</evidence>
<feature type="compositionally biased region" description="Basic residues" evidence="1">
    <location>
        <begin position="63"/>
        <end position="79"/>
    </location>
</feature>
<evidence type="ECO:0000256" key="1">
    <source>
        <dbReference type="SAM" id="MobiDB-lite"/>
    </source>
</evidence>
<protein>
    <submittedName>
        <fullName evidence="2">Uncharacterized protein</fullName>
    </submittedName>
</protein>
<organism evidence="2 3">
    <name type="scientific">Lithospermum erythrorhizon</name>
    <name type="common">Purple gromwell</name>
    <name type="synonym">Lithospermum officinale var. erythrorhizon</name>
    <dbReference type="NCBI Taxonomy" id="34254"/>
    <lineage>
        <taxon>Eukaryota</taxon>
        <taxon>Viridiplantae</taxon>
        <taxon>Streptophyta</taxon>
        <taxon>Embryophyta</taxon>
        <taxon>Tracheophyta</taxon>
        <taxon>Spermatophyta</taxon>
        <taxon>Magnoliopsida</taxon>
        <taxon>eudicotyledons</taxon>
        <taxon>Gunneridae</taxon>
        <taxon>Pentapetalae</taxon>
        <taxon>asterids</taxon>
        <taxon>lamiids</taxon>
        <taxon>Boraginales</taxon>
        <taxon>Boraginaceae</taxon>
        <taxon>Boraginoideae</taxon>
        <taxon>Lithospermeae</taxon>
        <taxon>Lithospermum</taxon>
    </lineage>
</organism>
<dbReference type="Proteomes" id="UP001454036">
    <property type="component" value="Unassembled WGS sequence"/>
</dbReference>
<dbReference type="EMBL" id="BAABME010001688">
    <property type="protein sequence ID" value="GAA0150952.1"/>
    <property type="molecule type" value="Genomic_DNA"/>
</dbReference>
<reference evidence="2 3" key="1">
    <citation type="submission" date="2024-01" db="EMBL/GenBank/DDBJ databases">
        <title>The complete chloroplast genome sequence of Lithospermum erythrorhizon: insights into the phylogenetic relationship among Boraginaceae species and the maternal lineages of purple gromwells.</title>
        <authorList>
            <person name="Okada T."/>
            <person name="Watanabe K."/>
        </authorList>
    </citation>
    <scope>NUCLEOTIDE SEQUENCE [LARGE SCALE GENOMIC DNA]</scope>
</reference>
<feature type="compositionally biased region" description="Basic residues" evidence="1">
    <location>
        <begin position="35"/>
        <end position="44"/>
    </location>
</feature>
<feature type="region of interest" description="Disordered" evidence="1">
    <location>
        <begin position="26"/>
        <end position="98"/>
    </location>
</feature>
<accession>A0AAV3PGV7</accession>